<evidence type="ECO:0000256" key="2">
    <source>
        <dbReference type="ARBA" id="ARBA00022679"/>
    </source>
</evidence>
<evidence type="ECO:0000313" key="8">
    <source>
        <dbReference type="WBParaSite" id="maker-uti_cns_0010341-snap-gene-0.3-mRNA-1"/>
    </source>
</evidence>
<protein>
    <submittedName>
        <fullName evidence="8">Carn_acyltransf domain-containing protein</fullName>
    </submittedName>
</protein>
<dbReference type="InterPro" id="IPR039551">
    <property type="entry name" value="Cho/carn_acyl_trans"/>
</dbReference>
<keyword evidence="7" id="KW-1185">Reference proteome</keyword>
<dbReference type="InterPro" id="IPR000542">
    <property type="entry name" value="Carn_acyl_trans"/>
</dbReference>
<dbReference type="PANTHER" id="PTHR22589:SF103">
    <property type="entry name" value="CARNITINE O-ACETYL-TRANSFERASE, ISOFORM A-RELATED"/>
    <property type="match status" value="1"/>
</dbReference>
<evidence type="ECO:0000313" key="7">
    <source>
        <dbReference type="Proteomes" id="UP000095280"/>
    </source>
</evidence>
<accession>A0A1I8I752</accession>
<name>A0A1I8I752_9PLAT</name>
<evidence type="ECO:0000256" key="1">
    <source>
        <dbReference type="ARBA" id="ARBA00005232"/>
    </source>
</evidence>
<feature type="active site" description="Proton acceptor" evidence="4">
    <location>
        <position position="405"/>
    </location>
</feature>
<dbReference type="SUPFAM" id="SSF52777">
    <property type="entry name" value="CoA-dependent acyltransferases"/>
    <property type="match status" value="2"/>
</dbReference>
<reference evidence="8" key="1">
    <citation type="submission" date="2016-11" db="UniProtKB">
        <authorList>
            <consortium name="WormBaseParasite"/>
        </authorList>
    </citation>
    <scope>IDENTIFICATION</scope>
</reference>
<organism evidence="7 8">
    <name type="scientific">Macrostomum lignano</name>
    <dbReference type="NCBI Taxonomy" id="282301"/>
    <lineage>
        <taxon>Eukaryota</taxon>
        <taxon>Metazoa</taxon>
        <taxon>Spiralia</taxon>
        <taxon>Lophotrochozoa</taxon>
        <taxon>Platyhelminthes</taxon>
        <taxon>Rhabditophora</taxon>
        <taxon>Macrostomorpha</taxon>
        <taxon>Macrostomida</taxon>
        <taxon>Macrostomidae</taxon>
        <taxon>Macrostomum</taxon>
    </lineage>
</organism>
<evidence type="ECO:0000256" key="4">
    <source>
        <dbReference type="PIRSR" id="PIRSR600542-1"/>
    </source>
</evidence>
<dbReference type="Gene3D" id="3.30.559.10">
    <property type="entry name" value="Chloramphenicol acetyltransferase-like domain"/>
    <property type="match status" value="1"/>
</dbReference>
<evidence type="ECO:0000256" key="3">
    <source>
        <dbReference type="ARBA" id="ARBA00023315"/>
    </source>
</evidence>
<dbReference type="Gene3D" id="3.30.559.70">
    <property type="entry name" value="Choline/Carnitine o-acyltransferase, domain 2"/>
    <property type="match status" value="1"/>
</dbReference>
<dbReference type="PROSITE" id="PS00440">
    <property type="entry name" value="ACYLTRANSF_C_2"/>
    <property type="match status" value="1"/>
</dbReference>
<evidence type="ECO:0000256" key="5">
    <source>
        <dbReference type="RuleBase" id="RU003801"/>
    </source>
</evidence>
<dbReference type="AlphaFoldDB" id="A0A1I8I752"/>
<sequence>LLHRFAKASAVVASSVCPASSARLPIVQLCRSAALLHQRRRAVATTTAATSAMPSTLSPGLNLSPAAQADLRRRFLQSQAGLPPLPVPSLEATLDKYMRTLAPIATEEELAEASRLVTDFKQSGMGDKLQQLLLKHAEGKDNWLTDWWVNTAYLGFRESSVINVNPGVRLPRQRFCSRADWLAFCAEAALGLVDFQRLLAEGSLPVERLRNAPLDMSQYYGVLGTCRLAQPVRDAQLVWDGRPSDYMVVAYENQFYRVQLLRPEDAQRGLWEPLPLPDVLAQLVDIVEGHSERRFSIPNGGVGLLSSMHRDRWADAKAQLVAAHPDNASAMRQIERSAFLLCLDRPLLQGQEWARATRAERDAEVCGNMLHGWGFGSGHSANRFFDKTLQLIICEDGAFGFHYEHSPAEGVAAIRIFDNLLDRLASGAASDLDLPDGLPDIPCQLLDFKPYASFNKDLAEADAALQSHIDNLQITCLEFDAYGKLFVKNQCRLSPDAYFQVALQLAYFRLYQQHCATYESGSLRRFRLGRTDTIRSCTVESARFCQLMSQDESHAAAQAFRVACQAHSLLTAQAVAGQGIDRHLLGLRLIAKEHGLPQHPLFDSGAFRRAQHFQLSTSQVPSQTGATMSFGPVVPDGYGVCYNQLDDKFLVSLTAYSDRRGTDSDRLAASLRDSLLDIRDLMLLHSDRPAKL</sequence>
<dbReference type="Pfam" id="PF00755">
    <property type="entry name" value="Carn_acyltransf"/>
    <property type="match status" value="1"/>
</dbReference>
<dbReference type="PANTHER" id="PTHR22589">
    <property type="entry name" value="CARNITINE O-ACYLTRANSFERASE"/>
    <property type="match status" value="1"/>
</dbReference>
<dbReference type="InterPro" id="IPR042231">
    <property type="entry name" value="Cho/carn_acyl_trans_2"/>
</dbReference>
<dbReference type="Proteomes" id="UP000095280">
    <property type="component" value="Unplaced"/>
</dbReference>
<dbReference type="WBParaSite" id="maker-uti_cns_0010341-snap-gene-0.3-mRNA-1">
    <property type="protein sequence ID" value="maker-uti_cns_0010341-snap-gene-0.3-mRNA-1"/>
    <property type="gene ID" value="maker-uti_cns_0010341-snap-gene-0.3"/>
</dbReference>
<keyword evidence="3 5" id="KW-0012">Acyltransferase</keyword>
<proteinExistence type="inferred from homology"/>
<keyword evidence="2 5" id="KW-0808">Transferase</keyword>
<dbReference type="GO" id="GO:0016746">
    <property type="term" value="F:acyltransferase activity"/>
    <property type="evidence" value="ECO:0007669"/>
    <property type="project" value="UniProtKB-KW"/>
</dbReference>
<evidence type="ECO:0000259" key="6">
    <source>
        <dbReference type="Pfam" id="PF00755"/>
    </source>
</evidence>
<feature type="domain" description="Choline/carnitine acyltransferase" evidence="6">
    <location>
        <begin position="85"/>
        <end position="672"/>
    </location>
</feature>
<comment type="similarity">
    <text evidence="1 5">Belongs to the carnitine/choline acetyltransferase family.</text>
</comment>
<dbReference type="InterPro" id="IPR023213">
    <property type="entry name" value="CAT-like_dom_sf"/>
</dbReference>
<dbReference type="PROSITE" id="PS00439">
    <property type="entry name" value="ACYLTRANSF_C_1"/>
    <property type="match status" value="1"/>
</dbReference>